<dbReference type="AlphaFoldDB" id="A0A4Y2QWG2"/>
<dbReference type="Proteomes" id="UP000499080">
    <property type="component" value="Unassembled WGS sequence"/>
</dbReference>
<feature type="non-terminal residue" evidence="1">
    <location>
        <position position="1"/>
    </location>
</feature>
<organism evidence="1 2">
    <name type="scientific">Araneus ventricosus</name>
    <name type="common">Orbweaver spider</name>
    <name type="synonym">Epeira ventricosa</name>
    <dbReference type="NCBI Taxonomy" id="182803"/>
    <lineage>
        <taxon>Eukaryota</taxon>
        <taxon>Metazoa</taxon>
        <taxon>Ecdysozoa</taxon>
        <taxon>Arthropoda</taxon>
        <taxon>Chelicerata</taxon>
        <taxon>Arachnida</taxon>
        <taxon>Araneae</taxon>
        <taxon>Araneomorphae</taxon>
        <taxon>Entelegynae</taxon>
        <taxon>Araneoidea</taxon>
        <taxon>Araneidae</taxon>
        <taxon>Araneus</taxon>
    </lineage>
</organism>
<comment type="caution">
    <text evidence="1">The sequence shown here is derived from an EMBL/GenBank/DDBJ whole genome shotgun (WGS) entry which is preliminary data.</text>
</comment>
<gene>
    <name evidence="1" type="ORF">AVEN_118232_1</name>
</gene>
<sequence>VRDCIIDPDATVGSGHVLFLGCPETFGDFNSTSSDGSENKYFIQYFLNVTDDTTVAQVRSVGDDTLQNDLVRFRILSEHMHKLYKGKFDADMRIRSCFEDVFAEDMYEDRIHKGILAARVPEWWGGLQKVQRTNGFPEIPPMTIYFKWRNSSLCSRLRIH</sequence>
<dbReference type="EMBL" id="BGPR01141025">
    <property type="protein sequence ID" value="GBN67732.1"/>
    <property type="molecule type" value="Genomic_DNA"/>
</dbReference>
<name>A0A4Y2QWG2_ARAVE</name>
<accession>A0A4Y2QWG2</accession>
<evidence type="ECO:0000313" key="2">
    <source>
        <dbReference type="Proteomes" id="UP000499080"/>
    </source>
</evidence>
<proteinExistence type="predicted"/>
<evidence type="ECO:0000313" key="1">
    <source>
        <dbReference type="EMBL" id="GBN67732.1"/>
    </source>
</evidence>
<reference evidence="1 2" key="1">
    <citation type="journal article" date="2019" name="Sci. Rep.">
        <title>Orb-weaving spider Araneus ventricosus genome elucidates the spidroin gene catalogue.</title>
        <authorList>
            <person name="Kono N."/>
            <person name="Nakamura H."/>
            <person name="Ohtoshi R."/>
            <person name="Moran D.A.P."/>
            <person name="Shinohara A."/>
            <person name="Yoshida Y."/>
            <person name="Fujiwara M."/>
            <person name="Mori M."/>
            <person name="Tomita M."/>
            <person name="Arakawa K."/>
        </authorList>
    </citation>
    <scope>NUCLEOTIDE SEQUENCE [LARGE SCALE GENOMIC DNA]</scope>
</reference>
<protein>
    <submittedName>
        <fullName evidence="1">Uncharacterized protein</fullName>
    </submittedName>
</protein>
<dbReference type="OrthoDB" id="6449489at2759"/>
<keyword evidence="2" id="KW-1185">Reference proteome</keyword>
<feature type="non-terminal residue" evidence="1">
    <location>
        <position position="160"/>
    </location>
</feature>